<name>A0A4P6XIL7_9ASCO</name>
<evidence type="ECO:0000313" key="12">
    <source>
        <dbReference type="EMBL" id="QBM85461.1"/>
    </source>
</evidence>
<comment type="subcellular location">
    <subcellularLocation>
        <location evidence="1">Nucleus</location>
    </subcellularLocation>
</comment>
<evidence type="ECO:0000259" key="11">
    <source>
        <dbReference type="PROSITE" id="PS00434"/>
    </source>
</evidence>
<accession>A0A4P6XIL7</accession>
<feature type="compositionally biased region" description="Polar residues" evidence="10">
    <location>
        <begin position="449"/>
        <end position="458"/>
    </location>
</feature>
<dbReference type="EMBL" id="CP034456">
    <property type="protein sequence ID" value="QBM85461.1"/>
    <property type="molecule type" value="Genomic_DNA"/>
</dbReference>
<evidence type="ECO:0000256" key="9">
    <source>
        <dbReference type="RuleBase" id="RU004020"/>
    </source>
</evidence>
<dbReference type="PROSITE" id="PS00434">
    <property type="entry name" value="HSF_DOMAIN"/>
    <property type="match status" value="1"/>
</dbReference>
<keyword evidence="4 12" id="KW-0238">DNA-binding</keyword>
<proteinExistence type="inferred from homology"/>
<feature type="compositionally biased region" description="Low complexity" evidence="10">
    <location>
        <begin position="408"/>
        <end position="421"/>
    </location>
</feature>
<dbReference type="PANTHER" id="PTHR10015:SF427">
    <property type="entry name" value="HEAT SHOCK FACTOR PROTEIN"/>
    <property type="match status" value="1"/>
</dbReference>
<sequence>MVPANLRAQDPPVRKNAFVHKLYSMLNEESLSHLIWWSGSPKGHTFSLCPGNEFAAALGGYFKHGNVASFVRQLHMYGFHKVSDSLSAYTAQSSLIWEFRHSSGKFRQGDEAALAQIRRRLQANPHRNSAGERRGVVSHIQPLLDHQQVTPQYDAYFQGYPQPPLYPQPGLAQQYPTPIYPERNVYSIHYSQGQPGLQQSSHNPIYFANPGAAVFSSATTPSPESPGPFSWNGTEPQYFHRVPLEMSPDHASRVAQAYSLLPMYQPHTSHELRLSMFHALTQLNASSRENVQNFMSGSVQADVTTSRFAETVHGFQKAESCKAPVLSSTKKALLPPTESSVPPLPQSFTSATLDRTSLTDWKSSKHPKIGLSSSQSRPSFEFRKPFEGSEFRSNRIPSLLCDPFNKEGLPGPSSSLSQQSGAPTPIPSVSRSSVVSHGHIRQSPRPTLPSRSGSSPVLQTAKPDSLSMARSRSDDMRKALLGDTNGNSFADRIRPSLVELHSTRPPQTNALMRSVDSINTQQSSIFSNGSSVSSISTGRLLSVGSLPQLAPPTASKAVKEHEEVSYTGDLRLSPPPSCEDRTKNQPKECLPTTSTSHEASDAALRHPKLPKLDFMLDLRGDSCLNTRSDDRSGE</sequence>
<dbReference type="SUPFAM" id="SSF46785">
    <property type="entry name" value="Winged helix' DNA-binding domain"/>
    <property type="match status" value="1"/>
</dbReference>
<keyword evidence="13" id="KW-1185">Reference proteome</keyword>
<dbReference type="PANTHER" id="PTHR10015">
    <property type="entry name" value="HEAT SHOCK TRANSCRIPTION FACTOR"/>
    <property type="match status" value="1"/>
</dbReference>
<protein>
    <recommendedName>
        <fullName evidence="7">Heat shock transcription factor</fullName>
    </recommendedName>
    <alternativeName>
        <fullName evidence="8">Heat shock factor protein</fullName>
    </alternativeName>
</protein>
<evidence type="ECO:0000256" key="6">
    <source>
        <dbReference type="ARBA" id="ARBA00023242"/>
    </source>
</evidence>
<comment type="similarity">
    <text evidence="2 9">Belongs to the HSF family.</text>
</comment>
<organism evidence="12 13">
    <name type="scientific">Metschnikowia aff. pulcherrima</name>
    <dbReference type="NCBI Taxonomy" id="2163413"/>
    <lineage>
        <taxon>Eukaryota</taxon>
        <taxon>Fungi</taxon>
        <taxon>Dikarya</taxon>
        <taxon>Ascomycota</taxon>
        <taxon>Saccharomycotina</taxon>
        <taxon>Pichiomycetes</taxon>
        <taxon>Metschnikowiaceae</taxon>
        <taxon>Metschnikowia</taxon>
    </lineage>
</organism>
<dbReference type="Gene3D" id="1.10.10.10">
    <property type="entry name" value="Winged helix-like DNA-binding domain superfamily/Winged helix DNA-binding domain"/>
    <property type="match status" value="1"/>
</dbReference>
<dbReference type="GO" id="GO:0005634">
    <property type="term" value="C:nucleus"/>
    <property type="evidence" value="ECO:0007669"/>
    <property type="project" value="UniProtKB-SubCell"/>
</dbReference>
<keyword evidence="6" id="KW-0539">Nucleus</keyword>
<evidence type="ECO:0000256" key="4">
    <source>
        <dbReference type="ARBA" id="ARBA00023125"/>
    </source>
</evidence>
<dbReference type="Pfam" id="PF00447">
    <property type="entry name" value="HSF_DNA-bind"/>
    <property type="match status" value="1"/>
</dbReference>
<dbReference type="PRINTS" id="PR00056">
    <property type="entry name" value="HSFDOMAIN"/>
</dbReference>
<evidence type="ECO:0000256" key="8">
    <source>
        <dbReference type="ARBA" id="ARBA00084017"/>
    </source>
</evidence>
<gene>
    <name evidence="12" type="primary">MPUL0A00800</name>
    <name evidence="12" type="ORF">METSCH_A00800</name>
</gene>
<dbReference type="AlphaFoldDB" id="A0A4P6XIL7"/>
<dbReference type="InterPro" id="IPR036388">
    <property type="entry name" value="WH-like_DNA-bd_sf"/>
</dbReference>
<dbReference type="Proteomes" id="UP000292447">
    <property type="component" value="Chromosome I"/>
</dbReference>
<feature type="region of interest" description="Disordered" evidence="10">
    <location>
        <begin position="554"/>
        <end position="606"/>
    </location>
</feature>
<evidence type="ECO:0000256" key="1">
    <source>
        <dbReference type="ARBA" id="ARBA00004123"/>
    </source>
</evidence>
<keyword evidence="5" id="KW-0804">Transcription</keyword>
<dbReference type="STRING" id="2163413.A0A4P6XIL7"/>
<evidence type="ECO:0000256" key="2">
    <source>
        <dbReference type="ARBA" id="ARBA00006403"/>
    </source>
</evidence>
<feature type="region of interest" description="Disordered" evidence="10">
    <location>
        <begin position="402"/>
        <end position="473"/>
    </location>
</feature>
<evidence type="ECO:0000313" key="13">
    <source>
        <dbReference type="Proteomes" id="UP000292447"/>
    </source>
</evidence>
<dbReference type="InterPro" id="IPR000232">
    <property type="entry name" value="HSF_DNA-bd"/>
</dbReference>
<dbReference type="GO" id="GO:0003700">
    <property type="term" value="F:DNA-binding transcription factor activity"/>
    <property type="evidence" value="ECO:0007669"/>
    <property type="project" value="InterPro"/>
</dbReference>
<reference evidence="13" key="1">
    <citation type="submission" date="2019-03" db="EMBL/GenBank/DDBJ databases">
        <title>Snf2 controls pulcherriminic acid biosynthesis and connects pigmentation and antifungal activity of the yeast Metschnikowia pulcherrima.</title>
        <authorList>
            <person name="Gore-Lloyd D."/>
            <person name="Sumann I."/>
            <person name="Brachmann A.O."/>
            <person name="Schneeberger K."/>
            <person name="Ortiz-Merino R.A."/>
            <person name="Moreno-Beltran M."/>
            <person name="Schlaefli M."/>
            <person name="Kirner P."/>
            <person name="Santos Kron A."/>
            <person name="Wolfe K.H."/>
            <person name="Piel J."/>
            <person name="Ahrens C.H."/>
            <person name="Henk D."/>
            <person name="Freimoser F.M."/>
        </authorList>
    </citation>
    <scope>NUCLEOTIDE SEQUENCE [LARGE SCALE GENOMIC DNA]</scope>
    <source>
        <strain evidence="13">APC 1.2</strain>
    </source>
</reference>
<evidence type="ECO:0000256" key="10">
    <source>
        <dbReference type="SAM" id="MobiDB-lite"/>
    </source>
</evidence>
<evidence type="ECO:0000256" key="5">
    <source>
        <dbReference type="ARBA" id="ARBA00023163"/>
    </source>
</evidence>
<feature type="region of interest" description="Disordered" evidence="10">
    <location>
        <begin position="359"/>
        <end position="381"/>
    </location>
</feature>
<dbReference type="SMART" id="SM00415">
    <property type="entry name" value="HSF"/>
    <property type="match status" value="1"/>
</dbReference>
<feature type="domain" description="HSF-type DNA-binding" evidence="11">
    <location>
        <begin position="58"/>
        <end position="82"/>
    </location>
</feature>
<evidence type="ECO:0000256" key="7">
    <source>
        <dbReference type="ARBA" id="ARBA00068818"/>
    </source>
</evidence>
<keyword evidence="3" id="KW-0805">Transcription regulation</keyword>
<dbReference type="InterPro" id="IPR036390">
    <property type="entry name" value="WH_DNA-bd_sf"/>
</dbReference>
<dbReference type="GO" id="GO:0043565">
    <property type="term" value="F:sequence-specific DNA binding"/>
    <property type="evidence" value="ECO:0007669"/>
    <property type="project" value="InterPro"/>
</dbReference>
<evidence type="ECO:0000256" key="3">
    <source>
        <dbReference type="ARBA" id="ARBA00023015"/>
    </source>
</evidence>
<dbReference type="FunFam" id="1.10.10.10:FF:000027">
    <property type="entry name" value="Heat shock transcription factor 1"/>
    <property type="match status" value="1"/>
</dbReference>